<dbReference type="EMBL" id="JAGFBR010000006">
    <property type="protein sequence ID" value="KAH0465150.1"/>
    <property type="molecule type" value="Genomic_DNA"/>
</dbReference>
<dbReference type="AlphaFoldDB" id="A0AAV7GTF1"/>
<protein>
    <submittedName>
        <fullName evidence="2">Uncharacterized protein</fullName>
    </submittedName>
</protein>
<comment type="caution">
    <text evidence="2">The sequence shown here is derived from an EMBL/GenBank/DDBJ whole genome shotgun (WGS) entry which is preliminary data.</text>
</comment>
<gene>
    <name evidence="2" type="ORF">IEQ34_005253</name>
</gene>
<organism evidence="2 3">
    <name type="scientific">Dendrobium chrysotoxum</name>
    <name type="common">Orchid</name>
    <dbReference type="NCBI Taxonomy" id="161865"/>
    <lineage>
        <taxon>Eukaryota</taxon>
        <taxon>Viridiplantae</taxon>
        <taxon>Streptophyta</taxon>
        <taxon>Embryophyta</taxon>
        <taxon>Tracheophyta</taxon>
        <taxon>Spermatophyta</taxon>
        <taxon>Magnoliopsida</taxon>
        <taxon>Liliopsida</taxon>
        <taxon>Asparagales</taxon>
        <taxon>Orchidaceae</taxon>
        <taxon>Epidendroideae</taxon>
        <taxon>Malaxideae</taxon>
        <taxon>Dendrobiinae</taxon>
        <taxon>Dendrobium</taxon>
    </lineage>
</organism>
<feature type="region of interest" description="Disordered" evidence="1">
    <location>
        <begin position="1"/>
        <end position="63"/>
    </location>
</feature>
<feature type="compositionally biased region" description="Basic and acidic residues" evidence="1">
    <location>
        <begin position="1"/>
        <end position="20"/>
    </location>
</feature>
<accession>A0AAV7GTF1</accession>
<sequence>MIEKVKELLGREGGADEDVVKGGGVGGKGKKTAEGKGGFSGDEERGGREASRRAGGCGGEDNL</sequence>
<name>A0AAV7GTF1_DENCH</name>
<evidence type="ECO:0000256" key="1">
    <source>
        <dbReference type="SAM" id="MobiDB-lite"/>
    </source>
</evidence>
<keyword evidence="3" id="KW-1185">Reference proteome</keyword>
<feature type="compositionally biased region" description="Basic and acidic residues" evidence="1">
    <location>
        <begin position="42"/>
        <end position="52"/>
    </location>
</feature>
<reference evidence="2 3" key="1">
    <citation type="journal article" date="2021" name="Hortic Res">
        <title>Chromosome-scale assembly of the Dendrobium chrysotoxum genome enhances the understanding of orchid evolution.</title>
        <authorList>
            <person name="Zhang Y."/>
            <person name="Zhang G.Q."/>
            <person name="Zhang D."/>
            <person name="Liu X.D."/>
            <person name="Xu X.Y."/>
            <person name="Sun W.H."/>
            <person name="Yu X."/>
            <person name="Zhu X."/>
            <person name="Wang Z.W."/>
            <person name="Zhao X."/>
            <person name="Zhong W.Y."/>
            <person name="Chen H."/>
            <person name="Yin W.L."/>
            <person name="Huang T."/>
            <person name="Niu S.C."/>
            <person name="Liu Z.J."/>
        </authorList>
    </citation>
    <scope>NUCLEOTIDE SEQUENCE [LARGE SCALE GENOMIC DNA]</scope>
    <source>
        <strain evidence="2">Lindl</strain>
    </source>
</reference>
<evidence type="ECO:0000313" key="3">
    <source>
        <dbReference type="Proteomes" id="UP000775213"/>
    </source>
</evidence>
<dbReference type="Proteomes" id="UP000775213">
    <property type="component" value="Unassembled WGS sequence"/>
</dbReference>
<proteinExistence type="predicted"/>
<evidence type="ECO:0000313" key="2">
    <source>
        <dbReference type="EMBL" id="KAH0465150.1"/>
    </source>
</evidence>